<dbReference type="InterPro" id="IPR029045">
    <property type="entry name" value="ClpP/crotonase-like_dom_sf"/>
</dbReference>
<dbReference type="GO" id="GO:0003989">
    <property type="term" value="F:acetyl-CoA carboxylase activity"/>
    <property type="evidence" value="ECO:0007669"/>
    <property type="project" value="UniProtKB-EC"/>
</dbReference>
<keyword evidence="5 10" id="KW-0067">ATP-binding</keyword>
<comment type="caution">
    <text evidence="16">The sequence shown here is derived from an EMBL/GenBank/DDBJ whole genome shotgun (WGS) entry which is preliminary data.</text>
</comment>
<evidence type="ECO:0000259" key="12">
    <source>
        <dbReference type="PROSITE" id="PS50968"/>
    </source>
</evidence>
<keyword evidence="4 10" id="KW-0547">Nucleotide-binding</keyword>
<accession>A0A7J6MUB5</accession>
<reference evidence="16 17" key="1">
    <citation type="submission" date="2020-04" db="EMBL/GenBank/DDBJ databases">
        <title>Perkinsus chesapeaki whole genome sequence.</title>
        <authorList>
            <person name="Bogema D.R."/>
        </authorList>
    </citation>
    <scope>NUCLEOTIDE SEQUENCE [LARGE SCALE GENOMIC DNA]</scope>
    <source>
        <strain evidence="16">ATCC PRA-425</strain>
    </source>
</reference>
<evidence type="ECO:0000256" key="4">
    <source>
        <dbReference type="ARBA" id="ARBA00022741"/>
    </source>
</evidence>
<dbReference type="Gene3D" id="3.90.226.10">
    <property type="entry name" value="2-enoyl-CoA Hydratase, Chain A, domain 1"/>
    <property type="match status" value="2"/>
</dbReference>
<dbReference type="FunFam" id="3.30.1490.20:FF:000003">
    <property type="entry name" value="acetyl-CoA carboxylase isoform X1"/>
    <property type="match status" value="1"/>
</dbReference>
<dbReference type="UniPathway" id="UPA00655">
    <property type="reaction ID" value="UER00711"/>
</dbReference>
<dbReference type="SMART" id="SM00878">
    <property type="entry name" value="Biotin_carb_C"/>
    <property type="match status" value="1"/>
</dbReference>
<dbReference type="InterPro" id="IPR034733">
    <property type="entry name" value="AcCoA_carboxyl_beta"/>
</dbReference>
<dbReference type="GO" id="GO:0005524">
    <property type="term" value="F:ATP binding"/>
    <property type="evidence" value="ECO:0007669"/>
    <property type="project" value="UniProtKB-UniRule"/>
</dbReference>
<sequence length="2029" mass="224484">MSLSTPAAAYLHRKGSAELRPLRILVANNGLSATKFIRSTAKAQLQPETCITRGVDLYVMETPDDREAGLAYRSEPNPLLPAGCGARVVPVEAPAGPGANNYGNVEVIRRLAIENECDMIWPGWGHASENPELPEAFQNTGIEFIGPSTECMRLLGDKAESTITAKKCGVPCIPWSGDYPDLATEGFVADAEAAAECCDRIGYPCMIKAAMGGGGKGIRMVSCREEVADKYDLVRGEIPTGGIMVMRCVTRARHFEVQILADKYNNVVALSTRDCSLQRRQQKMVEEGPVVHTSHERVLEMQKCAERLCAEVGYESAGTVEFLYDIETDNYYFLEVNTRLQVEHPVTELLSGVNLPSAMIQVSLGKSLYDIPDVAAFLADPDRYRFKDRHVMACRITAEAADDGFRPTAGVVERVKLYEDQISYEELNEDVFLYYFSIAADGKKKAAITQYSDSQFGHIFVVGSDRRDAVRRMVEVLRNVEVVGEIKCSVDYIREVMRTSEFENDTYHTNWLLSPTEGQKVITKAIAMDSVVNGSLVLAKVGVAAAICKFLYQSLRAESQFEAKLSAAQLPPHLATTMHEDVVLGKCGRLPYRPCKFLTQVSATGPDTFCVTLTMPNGEQIAIPYLHAEPVSGDIYEFRLSGWQFNPTGQRVVFAPHGETLTMYFGECKSESWDIVREVDPHEVRSQMAGSVHSLKVSDGDRVEAGSVICQVEAMKMFMPILMPFTGVIKFNVAPGSTLKVNDLIATLSDLEVDDPAKLEDRKPQVYSDDAVLHKRRMPVQFDPKEVKSVMRGYELIGMTPHEFVAQVAEYVLTEGEQLDGSYDTTAAQDILEMMVKIEDPADEMLAHLSHMNPGPSRLALSVAKAGLVDPNDMDLLMDIARSRRNTRLRVDIAMCVIAVLWEKSAWVEPLEKMRKWKTADMENLKLAAGALTLKANGITTTDTVAEPILTVIDEVPLCRVDNTGASPNDLSSLSSSEGNSSSEESVVAPQMARSPLKRMIRNDSVRSLFERALGRRTSEKVSTGLRLEVVKDLWPVAKDNIADPYTYYSQLNFNLQSATEMRWSDSVVGGARKMDNLFTAEVHLDETAGDYVKEVVAMYQRMRRELTMAGPSLGDRRTHLRIDVAPARLLKGTTDEACAEALRIGLNEGSQVVNKEAPVASVAVVLGPHRRFYFHNSAVVSEAKFDELVLYRNVPPHRWQELEWRRFQNYVVKPLPLGPCPNAYSPLSPQDVTDFASVVQATPREFNKGKWAEPILSAGAFVTSSGATSTPVKLIESAMIAALDCLMLNTKGPRRTKQQCNRMYLSVNCPEWDDGKDADEDDDEMGDNSAILGRSLSEAEKLVAAAVRGYSSVLWAYANDLEVRLSFGQHMPIRVFARGTPSQLDVTTTAYHEVRHPTTGVLQLRRLPNPDDGSLAEADGVDVDAPLQQPEGVTVRRHAAERLDTTYVYDFLELFEQAVREEWRRKKSGHQARIILSETKRFVKVEELRLKPGMEDPLRDKDPASMLDFIPNSPGTNNIGMVAWKLTMKMPEWPAGRDVYVVANDITFIQGSFAPLEDELFYYVSKLARLSGAPRIYIAGNSGARLGIAKEVYSKFKVAWRENSPSEVDYLYLDRKDYEAIPDSVRGEWVGDRFKITTIIGKENGIGVECLSASGLIAGETSLTYDQNMTMTYVTARTVGIGAYLARLSQRIIQKRTAPIILTGFKALNSVIGKEVYTSNDDIGGPHVMFTNGITQTTVDDDLSGVREMVKRIAMLREPQAPLGKLPHPAGPECIYDNKSFEEQMEGWAPSVRVGRATVGGSPVGIVMCATETTTAVRLADPADPNSSEKTITYEPGVLYANGVSKVAQTVSDLITEDLPLVMVLNCRKVDSSDVEMNHNVAHLIEELVRFEKAGKPLIVLPAKGCRLAPEVKTVIESASPSSYIFDNSYGTRDMWTCLSLTDSESYSWNELRGWLACFIGCEEEQFNGAVGSNDDIDVIKRELLGYIKEGYGNLVESVVQSQNKGNPLVAGPSNLALSRYISQSRRF</sequence>
<proteinExistence type="predicted"/>
<dbReference type="OrthoDB" id="196847at2759"/>
<dbReference type="GO" id="GO:0006633">
    <property type="term" value="P:fatty acid biosynthetic process"/>
    <property type="evidence" value="ECO:0007669"/>
    <property type="project" value="TreeGrafter"/>
</dbReference>
<dbReference type="InterPro" id="IPR011054">
    <property type="entry name" value="Rudment_hybrid_motif"/>
</dbReference>
<dbReference type="GO" id="GO:2001295">
    <property type="term" value="P:malonyl-CoA biosynthetic process"/>
    <property type="evidence" value="ECO:0007669"/>
    <property type="project" value="UniProtKB-UniPathway"/>
</dbReference>
<evidence type="ECO:0000259" key="14">
    <source>
        <dbReference type="PROSITE" id="PS50979"/>
    </source>
</evidence>
<dbReference type="GO" id="GO:0046872">
    <property type="term" value="F:metal ion binding"/>
    <property type="evidence" value="ECO:0007669"/>
    <property type="project" value="InterPro"/>
</dbReference>
<evidence type="ECO:0000256" key="2">
    <source>
        <dbReference type="ARBA" id="ARBA00004956"/>
    </source>
</evidence>
<feature type="compositionally biased region" description="Low complexity" evidence="11">
    <location>
        <begin position="972"/>
        <end position="986"/>
    </location>
</feature>
<evidence type="ECO:0000256" key="7">
    <source>
        <dbReference type="ARBA" id="ARBA00023268"/>
    </source>
</evidence>
<dbReference type="Pfam" id="PF00289">
    <property type="entry name" value="Biotin_carb_N"/>
    <property type="match status" value="1"/>
</dbReference>
<dbReference type="SUPFAM" id="SSF51246">
    <property type="entry name" value="Rudiment single hybrid motif"/>
    <property type="match status" value="1"/>
</dbReference>
<dbReference type="PANTHER" id="PTHR45728:SF3">
    <property type="entry name" value="ACETYL-COA CARBOXYLASE"/>
    <property type="match status" value="1"/>
</dbReference>
<evidence type="ECO:0000259" key="13">
    <source>
        <dbReference type="PROSITE" id="PS50975"/>
    </source>
</evidence>
<keyword evidence="3" id="KW-0436">Ligase</keyword>
<dbReference type="InterPro" id="IPR005479">
    <property type="entry name" value="CPAse_ATP-bd"/>
</dbReference>
<dbReference type="InterPro" id="IPR016185">
    <property type="entry name" value="PreATP-grasp_dom_sf"/>
</dbReference>
<dbReference type="Pfam" id="PF01039">
    <property type="entry name" value="Carboxyl_trans"/>
    <property type="match status" value="2"/>
</dbReference>
<evidence type="ECO:0000256" key="6">
    <source>
        <dbReference type="ARBA" id="ARBA00023267"/>
    </source>
</evidence>
<dbReference type="SUPFAM" id="SSF51230">
    <property type="entry name" value="Single hybrid motif"/>
    <property type="match status" value="1"/>
</dbReference>
<protein>
    <submittedName>
        <fullName evidence="16">Acetyl-CoA carboxylase</fullName>
    </submittedName>
</protein>
<dbReference type="PROSITE" id="PS50980">
    <property type="entry name" value="COA_CT_NTER"/>
    <property type="match status" value="1"/>
</dbReference>
<evidence type="ECO:0000256" key="3">
    <source>
        <dbReference type="ARBA" id="ARBA00022598"/>
    </source>
</evidence>
<dbReference type="PANTHER" id="PTHR45728">
    <property type="entry name" value="ACETYL-COA CARBOXYLASE, ISOFORM A"/>
    <property type="match status" value="1"/>
</dbReference>
<feature type="region of interest" description="Disordered" evidence="11">
    <location>
        <begin position="967"/>
        <end position="989"/>
    </location>
</feature>
<keyword evidence="7" id="KW-0511">Multifunctional enzyme</keyword>
<dbReference type="InterPro" id="IPR011762">
    <property type="entry name" value="COA_CT_N"/>
</dbReference>
<feature type="domain" description="ATP-grasp" evidence="13">
    <location>
        <begin position="162"/>
        <end position="364"/>
    </location>
</feature>
<dbReference type="SUPFAM" id="SSF52096">
    <property type="entry name" value="ClpP/crotonase"/>
    <property type="match status" value="2"/>
</dbReference>
<dbReference type="SUPFAM" id="SSF56059">
    <property type="entry name" value="Glutathione synthetase ATP-binding domain-like"/>
    <property type="match status" value="1"/>
</dbReference>
<dbReference type="CDD" id="cd06850">
    <property type="entry name" value="biotinyl_domain"/>
    <property type="match status" value="1"/>
</dbReference>
<dbReference type="GO" id="GO:0004075">
    <property type="term" value="F:biotin carboxylase activity"/>
    <property type="evidence" value="ECO:0007669"/>
    <property type="project" value="UniProtKB-EC"/>
</dbReference>
<dbReference type="InterPro" id="IPR005481">
    <property type="entry name" value="BC-like_N"/>
</dbReference>
<organism evidence="16 17">
    <name type="scientific">Perkinsus chesapeaki</name>
    <name type="common">Clam parasite</name>
    <name type="synonym">Perkinsus andrewsi</name>
    <dbReference type="NCBI Taxonomy" id="330153"/>
    <lineage>
        <taxon>Eukaryota</taxon>
        <taxon>Sar</taxon>
        <taxon>Alveolata</taxon>
        <taxon>Perkinsozoa</taxon>
        <taxon>Perkinsea</taxon>
        <taxon>Perkinsida</taxon>
        <taxon>Perkinsidae</taxon>
        <taxon>Perkinsus</taxon>
    </lineage>
</organism>
<evidence type="ECO:0000256" key="9">
    <source>
        <dbReference type="ARBA" id="ARBA00048600"/>
    </source>
</evidence>
<comment type="catalytic activity">
    <reaction evidence="8">
        <text>hydrogencarbonate + acetyl-CoA + ATP = malonyl-CoA + ADP + phosphate + H(+)</text>
        <dbReference type="Rhea" id="RHEA:11308"/>
        <dbReference type="ChEBI" id="CHEBI:15378"/>
        <dbReference type="ChEBI" id="CHEBI:17544"/>
        <dbReference type="ChEBI" id="CHEBI:30616"/>
        <dbReference type="ChEBI" id="CHEBI:43474"/>
        <dbReference type="ChEBI" id="CHEBI:57288"/>
        <dbReference type="ChEBI" id="CHEBI:57384"/>
        <dbReference type="ChEBI" id="CHEBI:456216"/>
        <dbReference type="EC" id="6.4.1.2"/>
    </reaction>
</comment>
<comment type="pathway">
    <text evidence="2">Lipid metabolism; malonyl-CoA biosynthesis; malonyl-CoA from acetyl-CoA: step 1/1.</text>
</comment>
<comment type="cofactor">
    <cofactor evidence="1">
        <name>biotin</name>
        <dbReference type="ChEBI" id="CHEBI:57586"/>
    </cofactor>
</comment>
<feature type="domain" description="CoA carboxyltransferase N-terminal" evidence="15">
    <location>
        <begin position="1427"/>
        <end position="1769"/>
    </location>
</feature>
<evidence type="ECO:0000313" key="17">
    <source>
        <dbReference type="Proteomes" id="UP000591131"/>
    </source>
</evidence>
<evidence type="ECO:0000259" key="15">
    <source>
        <dbReference type="PROSITE" id="PS50980"/>
    </source>
</evidence>
<evidence type="ECO:0000313" key="16">
    <source>
        <dbReference type="EMBL" id="KAF4675026.1"/>
    </source>
</evidence>
<dbReference type="Pfam" id="PF00364">
    <property type="entry name" value="Biotin_lipoyl"/>
    <property type="match status" value="1"/>
</dbReference>
<dbReference type="PROSITE" id="PS50975">
    <property type="entry name" value="ATP_GRASP"/>
    <property type="match status" value="1"/>
</dbReference>
<evidence type="ECO:0000256" key="11">
    <source>
        <dbReference type="SAM" id="MobiDB-lite"/>
    </source>
</evidence>
<dbReference type="Pfam" id="PF02785">
    <property type="entry name" value="Biotin_carb_C"/>
    <property type="match status" value="1"/>
</dbReference>
<feature type="domain" description="Lipoyl-binding" evidence="12">
    <location>
        <begin position="675"/>
        <end position="749"/>
    </location>
</feature>
<dbReference type="InterPro" id="IPR011053">
    <property type="entry name" value="Single_hybrid_motif"/>
</dbReference>
<dbReference type="PROSITE" id="PS50968">
    <property type="entry name" value="BIOTINYL_LIPOYL"/>
    <property type="match status" value="1"/>
</dbReference>
<gene>
    <name evidence="16" type="primary">ACC2_2</name>
    <name evidence="16" type="ORF">FOL47_008337</name>
</gene>
<dbReference type="InterPro" id="IPR049076">
    <property type="entry name" value="ACCA"/>
</dbReference>
<evidence type="ECO:0000256" key="10">
    <source>
        <dbReference type="PROSITE-ProRule" id="PRU00409"/>
    </source>
</evidence>
<evidence type="ECO:0000256" key="1">
    <source>
        <dbReference type="ARBA" id="ARBA00001953"/>
    </source>
</evidence>
<dbReference type="PROSITE" id="PS50979">
    <property type="entry name" value="BC"/>
    <property type="match status" value="1"/>
</dbReference>
<dbReference type="PROSITE" id="PS00866">
    <property type="entry name" value="CPSASE_1"/>
    <property type="match status" value="1"/>
</dbReference>
<feature type="domain" description="Biotin carboxylation" evidence="14">
    <location>
        <begin position="20"/>
        <end position="517"/>
    </location>
</feature>
<dbReference type="Gene3D" id="3.30.470.20">
    <property type="entry name" value="ATP-grasp fold, B domain"/>
    <property type="match status" value="1"/>
</dbReference>
<dbReference type="Gene3D" id="2.40.50.100">
    <property type="match status" value="1"/>
</dbReference>
<name>A0A7J6MUB5_PERCH</name>
<dbReference type="Proteomes" id="UP000591131">
    <property type="component" value="Unassembled WGS sequence"/>
</dbReference>
<dbReference type="Pfam" id="PF02786">
    <property type="entry name" value="CPSase_L_D2"/>
    <property type="match status" value="1"/>
</dbReference>
<evidence type="ECO:0000256" key="5">
    <source>
        <dbReference type="ARBA" id="ARBA00022840"/>
    </source>
</evidence>
<dbReference type="InterPro" id="IPR011764">
    <property type="entry name" value="Biotin_carboxylation_dom"/>
</dbReference>
<dbReference type="InterPro" id="IPR005482">
    <property type="entry name" value="Biotin_COase_C"/>
</dbReference>
<dbReference type="SUPFAM" id="SSF52440">
    <property type="entry name" value="PreATP-grasp domain"/>
    <property type="match status" value="1"/>
</dbReference>
<dbReference type="PROSITE" id="PS00867">
    <property type="entry name" value="CPSASE_2"/>
    <property type="match status" value="1"/>
</dbReference>
<keyword evidence="17" id="KW-1185">Reference proteome</keyword>
<dbReference type="InterPro" id="IPR011761">
    <property type="entry name" value="ATP-grasp"/>
</dbReference>
<dbReference type="InterPro" id="IPR000089">
    <property type="entry name" value="Biotin_lipoyl"/>
</dbReference>
<keyword evidence="6" id="KW-0092">Biotin</keyword>
<evidence type="ECO:0000256" key="8">
    <source>
        <dbReference type="ARBA" id="ARBA00048065"/>
    </source>
</evidence>
<dbReference type="EMBL" id="JAAPAO010000053">
    <property type="protein sequence ID" value="KAF4675026.1"/>
    <property type="molecule type" value="Genomic_DNA"/>
</dbReference>
<dbReference type="Gene3D" id="2.40.460.10">
    <property type="entry name" value="Biotin dependent carboxylase carboxyltransferase"/>
    <property type="match status" value="1"/>
</dbReference>
<comment type="catalytic activity">
    <reaction evidence="9">
        <text>N(6)-biotinyl-L-lysyl-[protein] + hydrogencarbonate + ATP = N(6)-carboxybiotinyl-L-lysyl-[protein] + ADP + phosphate + H(+)</text>
        <dbReference type="Rhea" id="RHEA:13501"/>
        <dbReference type="Rhea" id="RHEA-COMP:10505"/>
        <dbReference type="Rhea" id="RHEA-COMP:10506"/>
        <dbReference type="ChEBI" id="CHEBI:15378"/>
        <dbReference type="ChEBI" id="CHEBI:17544"/>
        <dbReference type="ChEBI" id="CHEBI:30616"/>
        <dbReference type="ChEBI" id="CHEBI:43474"/>
        <dbReference type="ChEBI" id="CHEBI:83144"/>
        <dbReference type="ChEBI" id="CHEBI:83145"/>
        <dbReference type="ChEBI" id="CHEBI:456216"/>
        <dbReference type="EC" id="6.3.4.14"/>
    </reaction>
</comment>